<name>A0A4V6I2W0_9HELI</name>
<keyword evidence="2" id="KW-1185">Reference proteome</keyword>
<accession>A0A4V6I2W0</accession>
<protein>
    <submittedName>
        <fullName evidence="1">Uncharacterized protein</fullName>
    </submittedName>
</protein>
<gene>
    <name evidence="1" type="ORF">LS71_002725</name>
</gene>
<dbReference type="RefSeq" id="WP_034354781.1">
    <property type="nucleotide sequence ID" value="NZ_JRPR02000001.1"/>
</dbReference>
<reference evidence="1 2" key="1">
    <citation type="journal article" date="2014" name="Genome Announc.">
        <title>Draft genome sequences of eight enterohepatic helicobacter species isolated from both laboratory and wild rodents.</title>
        <authorList>
            <person name="Sheh A."/>
            <person name="Shen Z."/>
            <person name="Fox J.G."/>
        </authorList>
    </citation>
    <scope>NUCLEOTIDE SEQUENCE [LARGE SCALE GENOMIC DNA]</scope>
    <source>
        <strain evidence="1 2">MIT 09-6949</strain>
    </source>
</reference>
<dbReference type="AlphaFoldDB" id="A0A4V6I2W0"/>
<evidence type="ECO:0000313" key="2">
    <source>
        <dbReference type="Proteomes" id="UP000029733"/>
    </source>
</evidence>
<evidence type="ECO:0000313" key="1">
    <source>
        <dbReference type="EMBL" id="TLD97672.1"/>
    </source>
</evidence>
<dbReference type="STRING" id="1677920.LS71_05485"/>
<proteinExistence type="predicted"/>
<dbReference type="Proteomes" id="UP000029733">
    <property type="component" value="Unassembled WGS sequence"/>
</dbReference>
<sequence>MREIYTLKKSEILSVQGEYTYIGEDLEHIYIEGENLKKPFVKAVLPKDLLDKQAQQLKAAQSAQIAALERVFSDKMAYFYSEVLGVKHFYDNELSDQINLNDAQLSGVSVEIRCRAENEEQKSQKLHTKEQIKQLNLERIAQKDALLEQFRTLKDYILSLEDIKAVGEVDFAHYEGIKAKNTQKGA</sequence>
<dbReference type="EMBL" id="JRPR02000001">
    <property type="protein sequence ID" value="TLD97672.1"/>
    <property type="molecule type" value="Genomic_DNA"/>
</dbReference>
<organism evidence="1 2">
    <name type="scientific">Helicobacter jaachi</name>
    <dbReference type="NCBI Taxonomy" id="1677920"/>
    <lineage>
        <taxon>Bacteria</taxon>
        <taxon>Pseudomonadati</taxon>
        <taxon>Campylobacterota</taxon>
        <taxon>Epsilonproteobacteria</taxon>
        <taxon>Campylobacterales</taxon>
        <taxon>Helicobacteraceae</taxon>
        <taxon>Helicobacter</taxon>
    </lineage>
</organism>
<comment type="caution">
    <text evidence="1">The sequence shown here is derived from an EMBL/GenBank/DDBJ whole genome shotgun (WGS) entry which is preliminary data.</text>
</comment>